<evidence type="ECO:0000313" key="1">
    <source>
        <dbReference type="EMBL" id="RDL06634.1"/>
    </source>
</evidence>
<dbReference type="Proteomes" id="UP000254912">
    <property type="component" value="Unassembled WGS sequence"/>
</dbReference>
<evidence type="ECO:0000313" key="2">
    <source>
        <dbReference type="Proteomes" id="UP000254912"/>
    </source>
</evidence>
<dbReference type="RefSeq" id="WP_114981349.1">
    <property type="nucleotide sequence ID" value="NZ_BJYO01000003.1"/>
</dbReference>
<reference evidence="1 2" key="1">
    <citation type="submission" date="2018-07" db="EMBL/GenBank/DDBJ databases">
        <title>Genomic Encyclopedia of Type Strains, Phase III (KMG-III): the genomes of soil and plant-associated and newly described type strains.</title>
        <authorList>
            <person name="Whitman W."/>
        </authorList>
    </citation>
    <scope>NUCLEOTIDE SEQUENCE [LARGE SCALE GENOMIC DNA]</scope>
    <source>
        <strain evidence="1 2">CECT 7031</strain>
    </source>
</reference>
<protein>
    <submittedName>
        <fullName evidence="1">Uncharacterized protein</fullName>
    </submittedName>
</protein>
<keyword evidence="2" id="KW-1185">Reference proteome</keyword>
<dbReference type="EMBL" id="QRAS01000002">
    <property type="protein sequence ID" value="RDL06634.1"/>
    <property type="molecule type" value="Genomic_DNA"/>
</dbReference>
<organism evidence="1 2">
    <name type="scientific">Weissella soli</name>
    <dbReference type="NCBI Taxonomy" id="155866"/>
    <lineage>
        <taxon>Bacteria</taxon>
        <taxon>Bacillati</taxon>
        <taxon>Bacillota</taxon>
        <taxon>Bacilli</taxon>
        <taxon>Lactobacillales</taxon>
        <taxon>Lactobacillaceae</taxon>
        <taxon>Weissella</taxon>
    </lineage>
</organism>
<dbReference type="KEGG" id="wso:WSWS_00035"/>
<dbReference type="AlphaFoldDB" id="A0A288Q9K8"/>
<comment type="caution">
    <text evidence="1">The sequence shown here is derived from an EMBL/GenBank/DDBJ whole genome shotgun (WGS) entry which is preliminary data.</text>
</comment>
<accession>A0A288Q9K8</accession>
<name>A0A288Q9K8_9LACO</name>
<sequence>MTDFSQLLFVVIVALLGIPVLGSAMISVLVAHINGHLGTKLGENSLVIFSGLGTIVHELSHAGMALLFGHKIDDMRLLQRPFVGDHAGRMGYVSHVWTPGNIYQQMGNFFIGIAPVFGISGAIALITEWLWPALFDLVDLRWDVFLTEPWWRIVIWVLLTVNLGLGMHLSRADWRGAWTGVMLYISLLVILASILAIMGVDYILISQMLLVPIVLFFSIFIGTIGVLWLIVTVLI</sequence>
<gene>
    <name evidence="1" type="ORF">DFP99_1017</name>
</gene>
<proteinExistence type="predicted"/>
<dbReference type="GeneID" id="94545249"/>